<name>A0ABP7J6M6_9ACTN</name>
<feature type="transmembrane region" description="Helical" evidence="1">
    <location>
        <begin position="55"/>
        <end position="72"/>
    </location>
</feature>
<proteinExistence type="predicted"/>
<keyword evidence="1" id="KW-1133">Transmembrane helix</keyword>
<keyword evidence="1" id="KW-0472">Membrane</keyword>
<comment type="caution">
    <text evidence="2">The sequence shown here is derived from an EMBL/GenBank/DDBJ whole genome shotgun (WGS) entry which is preliminary data.</text>
</comment>
<protein>
    <submittedName>
        <fullName evidence="2">Uncharacterized protein</fullName>
    </submittedName>
</protein>
<organism evidence="2 3">
    <name type="scientific">Streptomyces coacervatus</name>
    <dbReference type="NCBI Taxonomy" id="647381"/>
    <lineage>
        <taxon>Bacteria</taxon>
        <taxon>Bacillati</taxon>
        <taxon>Actinomycetota</taxon>
        <taxon>Actinomycetes</taxon>
        <taxon>Kitasatosporales</taxon>
        <taxon>Streptomycetaceae</taxon>
        <taxon>Streptomyces</taxon>
    </lineage>
</organism>
<evidence type="ECO:0000313" key="3">
    <source>
        <dbReference type="Proteomes" id="UP001501009"/>
    </source>
</evidence>
<sequence length="186" mass="20424">MTREDAGVRSMVMFGIAMLAAQFAFLFLCLTVLLFLEGVFYYPVPQAGAHALERAPIMAAVISAVITGAHFVRVHRTQRITAASLRSVHRVTFSSAEAAEQGDHALESIRSMPGVRGLTLYRSDSWEIDMGASVRWFARITVSVARESIVLEAAPRHPLLFPGSPPRMKKIASLISDIQSNLSRRA</sequence>
<evidence type="ECO:0000256" key="1">
    <source>
        <dbReference type="SAM" id="Phobius"/>
    </source>
</evidence>
<accession>A0ABP7J6M6</accession>
<feature type="transmembrane region" description="Helical" evidence="1">
    <location>
        <begin position="12"/>
        <end position="35"/>
    </location>
</feature>
<evidence type="ECO:0000313" key="2">
    <source>
        <dbReference type="EMBL" id="GAA3835354.1"/>
    </source>
</evidence>
<dbReference type="EMBL" id="BAABDE010000031">
    <property type="protein sequence ID" value="GAA3835354.1"/>
    <property type="molecule type" value="Genomic_DNA"/>
</dbReference>
<keyword evidence="3" id="KW-1185">Reference proteome</keyword>
<dbReference type="Proteomes" id="UP001501009">
    <property type="component" value="Unassembled WGS sequence"/>
</dbReference>
<reference evidence="3" key="1">
    <citation type="journal article" date="2019" name="Int. J. Syst. Evol. Microbiol.">
        <title>The Global Catalogue of Microorganisms (GCM) 10K type strain sequencing project: providing services to taxonomists for standard genome sequencing and annotation.</title>
        <authorList>
            <consortium name="The Broad Institute Genomics Platform"/>
            <consortium name="The Broad Institute Genome Sequencing Center for Infectious Disease"/>
            <person name="Wu L."/>
            <person name="Ma J."/>
        </authorList>
    </citation>
    <scope>NUCLEOTIDE SEQUENCE [LARGE SCALE GENOMIC DNA]</scope>
    <source>
        <strain evidence="3">JCM 17138</strain>
    </source>
</reference>
<keyword evidence="1" id="KW-0812">Transmembrane</keyword>
<gene>
    <name evidence="2" type="ORF">GCM10022403_080130</name>
</gene>